<gene>
    <name evidence="1" type="ORF">GOC77_12435</name>
</gene>
<dbReference type="Proteomes" id="UP000641625">
    <property type="component" value="Unassembled WGS sequence"/>
</dbReference>
<evidence type="ECO:0000313" key="2">
    <source>
        <dbReference type="Proteomes" id="UP000641625"/>
    </source>
</evidence>
<sequence>MGEIRCPRCKKTFQTKYNPERFRAGSFYDAERDEEYDQVCEGCHRELTDK</sequence>
<evidence type="ECO:0000313" key="1">
    <source>
        <dbReference type="EMBL" id="NLV14071.1"/>
    </source>
</evidence>
<comment type="caution">
    <text evidence="1">The sequence shown here is derived from an EMBL/GenBank/DDBJ whole genome shotgun (WGS) entry which is preliminary data.</text>
</comment>
<reference evidence="1" key="1">
    <citation type="submission" date="2019-12" db="EMBL/GenBank/DDBJ databases">
        <title>Whole genome sequencing of Haloarcula argentinensis strain pws5.</title>
        <authorList>
            <person name="Verma D.K."/>
            <person name="Gopal K."/>
            <person name="Prasad E.S."/>
        </authorList>
    </citation>
    <scope>NUCLEOTIDE SEQUENCE</scope>
    <source>
        <strain evidence="1">Pws5</strain>
    </source>
</reference>
<protein>
    <submittedName>
        <fullName evidence="1">Uncharacterized protein</fullName>
    </submittedName>
</protein>
<dbReference type="AlphaFoldDB" id="A0A847UPP0"/>
<name>A0A847UPP0_HALAR</name>
<proteinExistence type="predicted"/>
<accession>A0A847UPP0</accession>
<dbReference type="EMBL" id="WOWA01000005">
    <property type="protein sequence ID" value="NLV14071.1"/>
    <property type="molecule type" value="Genomic_DNA"/>
</dbReference>
<dbReference type="RefSeq" id="WP_170097525.1">
    <property type="nucleotide sequence ID" value="NZ_WOWA01000005.1"/>
</dbReference>
<organism evidence="1 2">
    <name type="scientific">Haloarcula argentinensis</name>
    <dbReference type="NCBI Taxonomy" id="43776"/>
    <lineage>
        <taxon>Archaea</taxon>
        <taxon>Methanobacteriati</taxon>
        <taxon>Methanobacteriota</taxon>
        <taxon>Stenosarchaea group</taxon>
        <taxon>Halobacteria</taxon>
        <taxon>Halobacteriales</taxon>
        <taxon>Haloarculaceae</taxon>
        <taxon>Haloarcula</taxon>
    </lineage>
</organism>